<dbReference type="InterPro" id="IPR045592">
    <property type="entry name" value="DUF6461"/>
</dbReference>
<evidence type="ECO:0000313" key="1">
    <source>
        <dbReference type="EMBL" id="MFH8550724.1"/>
    </source>
</evidence>
<organism evidence="1 2">
    <name type="scientific">Streptomyces longisporoflavus</name>
    <dbReference type="NCBI Taxonomy" id="28044"/>
    <lineage>
        <taxon>Bacteria</taxon>
        <taxon>Bacillati</taxon>
        <taxon>Actinomycetota</taxon>
        <taxon>Actinomycetes</taxon>
        <taxon>Kitasatosporales</taxon>
        <taxon>Streptomycetaceae</taxon>
        <taxon>Streptomyces</taxon>
    </lineage>
</organism>
<protein>
    <submittedName>
        <fullName evidence="1">DUF6461 domain-containing protein</fullName>
    </submittedName>
</protein>
<dbReference type="RefSeq" id="WP_397717321.1">
    <property type="nucleotide sequence ID" value="NZ_JBIRGN010000008.1"/>
</dbReference>
<keyword evidence="2" id="KW-1185">Reference proteome</keyword>
<dbReference type="Pfam" id="PF20062">
    <property type="entry name" value="DUF6461"/>
    <property type="match status" value="1"/>
</dbReference>
<comment type="caution">
    <text evidence="1">The sequence shown here is derived from an EMBL/GenBank/DDBJ whole genome shotgun (WGS) entry which is preliminary data.</text>
</comment>
<evidence type="ECO:0000313" key="2">
    <source>
        <dbReference type="Proteomes" id="UP001610818"/>
    </source>
</evidence>
<reference evidence="1 2" key="1">
    <citation type="submission" date="2024-10" db="EMBL/GenBank/DDBJ databases">
        <title>The Natural Products Discovery Center: Release of the First 8490 Sequenced Strains for Exploring Actinobacteria Biosynthetic Diversity.</title>
        <authorList>
            <person name="Kalkreuter E."/>
            <person name="Kautsar S.A."/>
            <person name="Yang D."/>
            <person name="Bader C.D."/>
            <person name="Teijaro C.N."/>
            <person name="Fluegel L."/>
            <person name="Davis C.M."/>
            <person name="Simpson J.R."/>
            <person name="Lauterbach L."/>
            <person name="Steele A.D."/>
            <person name="Gui C."/>
            <person name="Meng S."/>
            <person name="Li G."/>
            <person name="Viehrig K."/>
            <person name="Ye F."/>
            <person name="Su P."/>
            <person name="Kiefer A.F."/>
            <person name="Nichols A."/>
            <person name="Cepeda A.J."/>
            <person name="Yan W."/>
            <person name="Fan B."/>
            <person name="Jiang Y."/>
            <person name="Adhikari A."/>
            <person name="Zheng C.-J."/>
            <person name="Schuster L."/>
            <person name="Cowan T.M."/>
            <person name="Smanski M.J."/>
            <person name="Chevrette M.G."/>
            <person name="De Carvalho L.P.S."/>
            <person name="Shen B."/>
        </authorList>
    </citation>
    <scope>NUCLEOTIDE SEQUENCE [LARGE SCALE GENOMIC DNA]</scope>
    <source>
        <strain evidence="1 2">NPDC017990</strain>
    </source>
</reference>
<dbReference type="EMBL" id="JBIRGQ010000008">
    <property type="protein sequence ID" value="MFH8550724.1"/>
    <property type="molecule type" value="Genomic_DNA"/>
</dbReference>
<gene>
    <name evidence="1" type="ORF">ACH4F9_37615</name>
</gene>
<name>A0ABW7R0B5_9ACTN</name>
<accession>A0ABW7R0B5</accession>
<proteinExistence type="predicted"/>
<dbReference type="Proteomes" id="UP001610818">
    <property type="component" value="Unassembled WGS sequence"/>
</dbReference>
<sequence>MPIITPGFPPGTLADDGLPIWIDEVAATEQHHALHVVRGIGPQETLKALDVDPRNIRTCILPAAGADPYTSLTAAFLEAEHGHNDTLLAGANGPWTFVYDDAAGIDEEQLTELSRGDRAAASTSVSVNADVSLSYAVDGSMIHHVNLDDLVLERDLPHMPDELRTAFRAAGTVKHDYLSEGEADHAICMRAVCALAGLIWTVQDLRRTPLWAAACE</sequence>